<accession>A0A9J7J4K7</accession>
<dbReference type="Proteomes" id="UP000301870">
    <property type="component" value="Chromosome 4"/>
</dbReference>
<dbReference type="InterPro" id="IPR004117">
    <property type="entry name" value="7tm6_olfct_rcpt"/>
</dbReference>
<evidence type="ECO:0000256" key="2">
    <source>
        <dbReference type="ARBA" id="ARBA00022475"/>
    </source>
</evidence>
<feature type="transmembrane region" description="Helical" evidence="10">
    <location>
        <begin position="69"/>
        <end position="87"/>
    </location>
</feature>
<feature type="transmembrane region" description="Helical" evidence="10">
    <location>
        <begin position="130"/>
        <end position="155"/>
    </location>
</feature>
<keyword evidence="8 10" id="KW-0675">Receptor</keyword>
<evidence type="ECO:0000256" key="5">
    <source>
        <dbReference type="ARBA" id="ARBA00022725"/>
    </source>
</evidence>
<evidence type="ECO:0000256" key="3">
    <source>
        <dbReference type="ARBA" id="ARBA00022606"/>
    </source>
</evidence>
<dbReference type="OrthoDB" id="7604726at2759"/>
<name>A0A9J7J4K7_SPOLT</name>
<evidence type="ECO:0000256" key="1">
    <source>
        <dbReference type="ARBA" id="ARBA00004651"/>
    </source>
</evidence>
<evidence type="ECO:0000256" key="8">
    <source>
        <dbReference type="ARBA" id="ARBA00023170"/>
    </source>
</evidence>
<dbReference type="KEGG" id="sliu:111362329"/>
<keyword evidence="4 10" id="KW-0812">Transmembrane</keyword>
<keyword evidence="2" id="KW-1003">Cell membrane</keyword>
<dbReference type="GO" id="GO:0007165">
    <property type="term" value="P:signal transduction"/>
    <property type="evidence" value="ECO:0007669"/>
    <property type="project" value="UniProtKB-KW"/>
</dbReference>
<evidence type="ECO:0000313" key="12">
    <source>
        <dbReference type="RefSeq" id="XP_022834763.1"/>
    </source>
</evidence>
<keyword evidence="6 10" id="KW-1133">Transmembrane helix</keyword>
<dbReference type="AlphaFoldDB" id="A0A9J7J4K7"/>
<dbReference type="GO" id="GO:0004984">
    <property type="term" value="F:olfactory receptor activity"/>
    <property type="evidence" value="ECO:0007669"/>
    <property type="project" value="InterPro"/>
</dbReference>
<sequence length="390" mass="45839">MEFNFEKSLQIFLTPMKIIRTHPKIVKNFKWFIQYCLCHLPFMLHYIIITYNSYLNAKNNNFSAACKNGIISLTFLGIWLNNIIMLWHRDAMNKLLDFMENDYKMVAKLSKEEQEIFKRYDQKKTLVCKVWLLVYTMSFLLFCVKAIVMMIYYLLIGEPKLVHLYDLVYPDVIDRRKGEFFMFLLITVFTFSYGIYAGLVYMSFLPCGPVLMLHACGHLEMAKKRMESLFVKDQEDINERLKEIVLILQYTYQFVGIVNDCFKVFYEATLKLSAVSLPVTFYALLEGLQRGFLSLEFSSFILSGMALSSAPCYFSDMLMAKGEEVRLALYSCGWECEYNRRVRITILLLLTRCSRPIAVQTMFTTLCLDRLTDMFQQAYTIFNLMNAVWT</sequence>
<dbReference type="PANTHER" id="PTHR21137:SF35">
    <property type="entry name" value="ODORANT RECEPTOR 19A-RELATED"/>
    <property type="match status" value="1"/>
</dbReference>
<dbReference type="GO" id="GO:0005886">
    <property type="term" value="C:plasma membrane"/>
    <property type="evidence" value="ECO:0007669"/>
    <property type="project" value="UniProtKB-SubCell"/>
</dbReference>
<dbReference type="GO" id="GO:0005549">
    <property type="term" value="F:odorant binding"/>
    <property type="evidence" value="ECO:0007669"/>
    <property type="project" value="InterPro"/>
</dbReference>
<evidence type="ECO:0000256" key="4">
    <source>
        <dbReference type="ARBA" id="ARBA00022692"/>
    </source>
</evidence>
<comment type="similarity">
    <text evidence="10">Belongs to the insect chemoreceptor superfamily. Heteromeric odorant receptor channel (TC 1.A.69) family.</text>
</comment>
<organism evidence="11 12">
    <name type="scientific">Spodoptera litura</name>
    <name type="common">Asian cotton leafworm</name>
    <dbReference type="NCBI Taxonomy" id="69820"/>
    <lineage>
        <taxon>Eukaryota</taxon>
        <taxon>Metazoa</taxon>
        <taxon>Ecdysozoa</taxon>
        <taxon>Arthropoda</taxon>
        <taxon>Hexapoda</taxon>
        <taxon>Insecta</taxon>
        <taxon>Pterygota</taxon>
        <taxon>Neoptera</taxon>
        <taxon>Endopterygota</taxon>
        <taxon>Lepidoptera</taxon>
        <taxon>Glossata</taxon>
        <taxon>Ditrysia</taxon>
        <taxon>Noctuoidea</taxon>
        <taxon>Noctuidae</taxon>
        <taxon>Amphipyrinae</taxon>
        <taxon>Spodoptera</taxon>
    </lineage>
</organism>
<proteinExistence type="inferred from homology"/>
<feature type="transmembrane region" description="Helical" evidence="10">
    <location>
        <begin position="29"/>
        <end position="49"/>
    </location>
</feature>
<comment type="caution">
    <text evidence="10">Lacks conserved residue(s) required for the propagation of feature annotation.</text>
</comment>
<keyword evidence="9 10" id="KW-0807">Transducer</keyword>
<evidence type="ECO:0000256" key="9">
    <source>
        <dbReference type="ARBA" id="ARBA00023224"/>
    </source>
</evidence>
<dbReference type="RefSeq" id="XP_022834763.1">
    <property type="nucleotide sequence ID" value="XM_022978995.1"/>
</dbReference>
<gene>
    <name evidence="12" type="primary">LOC111362329</name>
</gene>
<dbReference type="GeneID" id="111362329"/>
<comment type="subcellular location">
    <subcellularLocation>
        <location evidence="1 10">Cell membrane</location>
        <topology evidence="1 10">Multi-pass membrane protein</topology>
    </subcellularLocation>
</comment>
<keyword evidence="5 10" id="KW-0552">Olfaction</keyword>
<dbReference type="Pfam" id="PF02949">
    <property type="entry name" value="7tm_6"/>
    <property type="match status" value="1"/>
</dbReference>
<protein>
    <recommendedName>
        <fullName evidence="10">Odorant receptor</fullName>
    </recommendedName>
</protein>
<evidence type="ECO:0000256" key="10">
    <source>
        <dbReference type="RuleBase" id="RU351113"/>
    </source>
</evidence>
<dbReference type="PANTHER" id="PTHR21137">
    <property type="entry name" value="ODORANT RECEPTOR"/>
    <property type="match status" value="1"/>
</dbReference>
<keyword evidence="7 10" id="KW-0472">Membrane</keyword>
<evidence type="ECO:0000313" key="11">
    <source>
        <dbReference type="Proteomes" id="UP000301870"/>
    </source>
</evidence>
<keyword evidence="3 10" id="KW-0716">Sensory transduction</keyword>
<feature type="transmembrane region" description="Helical" evidence="10">
    <location>
        <begin position="180"/>
        <end position="204"/>
    </location>
</feature>
<keyword evidence="11" id="KW-1185">Reference proteome</keyword>
<evidence type="ECO:0000256" key="6">
    <source>
        <dbReference type="ARBA" id="ARBA00022989"/>
    </source>
</evidence>
<evidence type="ECO:0000256" key="7">
    <source>
        <dbReference type="ARBA" id="ARBA00023136"/>
    </source>
</evidence>
<reference evidence="12" key="1">
    <citation type="submission" date="2025-08" db="UniProtKB">
        <authorList>
            <consortium name="RefSeq"/>
        </authorList>
    </citation>
    <scope>IDENTIFICATION</scope>
    <source>
        <strain evidence="12">Ishihara</strain>
        <tissue evidence="12">Whole body</tissue>
    </source>
</reference>